<organism evidence="11 12">
    <name type="scientific">Pelagicoccus mobilis</name>
    <dbReference type="NCBI Taxonomy" id="415221"/>
    <lineage>
        <taxon>Bacteria</taxon>
        <taxon>Pseudomonadati</taxon>
        <taxon>Verrucomicrobiota</taxon>
        <taxon>Opitutia</taxon>
        <taxon>Puniceicoccales</taxon>
        <taxon>Pelagicoccaceae</taxon>
        <taxon>Pelagicoccus</taxon>
    </lineage>
</organism>
<evidence type="ECO:0000256" key="4">
    <source>
        <dbReference type="ARBA" id="ARBA00022475"/>
    </source>
</evidence>
<dbReference type="RefSeq" id="WP_200356745.1">
    <property type="nucleotide sequence ID" value="NZ_JAENIL010000031.1"/>
</dbReference>
<name>A0A934RY79_9BACT</name>
<feature type="transmembrane region" description="Helical" evidence="10">
    <location>
        <begin position="81"/>
        <end position="101"/>
    </location>
</feature>
<evidence type="ECO:0000256" key="8">
    <source>
        <dbReference type="ARBA" id="ARBA00022989"/>
    </source>
</evidence>
<evidence type="ECO:0000256" key="1">
    <source>
        <dbReference type="ARBA" id="ARBA00004651"/>
    </source>
</evidence>
<feature type="transmembrane region" description="Helical" evidence="10">
    <location>
        <begin position="146"/>
        <end position="172"/>
    </location>
</feature>
<keyword evidence="12" id="KW-1185">Reference proteome</keyword>
<evidence type="ECO:0000256" key="6">
    <source>
        <dbReference type="ARBA" id="ARBA00022692"/>
    </source>
</evidence>
<feature type="transmembrane region" description="Helical" evidence="10">
    <location>
        <begin position="184"/>
        <end position="203"/>
    </location>
</feature>
<dbReference type="GO" id="GO:0006814">
    <property type="term" value="P:sodium ion transport"/>
    <property type="evidence" value="ECO:0007669"/>
    <property type="project" value="InterPro"/>
</dbReference>
<dbReference type="GO" id="GO:0015293">
    <property type="term" value="F:symporter activity"/>
    <property type="evidence" value="ECO:0007669"/>
    <property type="project" value="UniProtKB-KW"/>
</dbReference>
<dbReference type="Gene3D" id="1.20.1250.20">
    <property type="entry name" value="MFS general substrate transporter like domains"/>
    <property type="match status" value="2"/>
</dbReference>
<evidence type="ECO:0000256" key="3">
    <source>
        <dbReference type="ARBA" id="ARBA00022448"/>
    </source>
</evidence>
<dbReference type="PROSITE" id="PS00872">
    <property type="entry name" value="NA_GALACTOSIDE_SYMP"/>
    <property type="match status" value="1"/>
</dbReference>
<evidence type="ECO:0000313" key="12">
    <source>
        <dbReference type="Proteomes" id="UP000617628"/>
    </source>
</evidence>
<dbReference type="GO" id="GO:0008643">
    <property type="term" value="P:carbohydrate transport"/>
    <property type="evidence" value="ECO:0007669"/>
    <property type="project" value="InterPro"/>
</dbReference>
<dbReference type="SUPFAM" id="SSF103473">
    <property type="entry name" value="MFS general substrate transporter"/>
    <property type="match status" value="1"/>
</dbReference>
<dbReference type="InterPro" id="IPR001927">
    <property type="entry name" value="Na/Gal_symport"/>
</dbReference>
<evidence type="ECO:0000313" key="11">
    <source>
        <dbReference type="EMBL" id="MBK1878533.1"/>
    </source>
</evidence>
<comment type="caution">
    <text evidence="11">The sequence shown here is derived from an EMBL/GenBank/DDBJ whole genome shotgun (WGS) entry which is preliminary data.</text>
</comment>
<feature type="transmembrane region" description="Helical" evidence="10">
    <location>
        <begin position="322"/>
        <end position="350"/>
    </location>
</feature>
<feature type="transmembrane region" description="Helical" evidence="10">
    <location>
        <begin position="405"/>
        <end position="426"/>
    </location>
</feature>
<dbReference type="Proteomes" id="UP000617628">
    <property type="component" value="Unassembled WGS sequence"/>
</dbReference>
<evidence type="ECO:0000256" key="7">
    <source>
        <dbReference type="ARBA" id="ARBA00022847"/>
    </source>
</evidence>
<reference evidence="11" key="1">
    <citation type="submission" date="2021-01" db="EMBL/GenBank/DDBJ databases">
        <title>Modified the classification status of verrucomicrobia.</title>
        <authorList>
            <person name="Feng X."/>
        </authorList>
    </citation>
    <scope>NUCLEOTIDE SEQUENCE</scope>
    <source>
        <strain evidence="11">KCTC 13126</strain>
    </source>
</reference>
<proteinExistence type="inferred from homology"/>
<evidence type="ECO:0000256" key="9">
    <source>
        <dbReference type="ARBA" id="ARBA00023136"/>
    </source>
</evidence>
<protein>
    <submittedName>
        <fullName evidence="11">Melibiose:sodium transporter MelB</fullName>
    </submittedName>
</protein>
<comment type="subcellular location">
    <subcellularLocation>
        <location evidence="1">Cell membrane</location>
        <topology evidence="1">Multi-pass membrane protein</topology>
    </subcellularLocation>
</comment>
<dbReference type="InterPro" id="IPR036259">
    <property type="entry name" value="MFS_trans_sf"/>
</dbReference>
<keyword evidence="4" id="KW-1003">Cell membrane</keyword>
<dbReference type="InterPro" id="IPR018043">
    <property type="entry name" value="Na/Gal_symport_CS"/>
</dbReference>
<dbReference type="EMBL" id="JAENIL010000031">
    <property type="protein sequence ID" value="MBK1878533.1"/>
    <property type="molecule type" value="Genomic_DNA"/>
</dbReference>
<feature type="transmembrane region" description="Helical" evidence="10">
    <location>
        <begin position="371"/>
        <end position="393"/>
    </location>
</feature>
<keyword evidence="5" id="KW-0762">Sugar transport</keyword>
<dbReference type="NCBIfam" id="TIGR00792">
    <property type="entry name" value="gph"/>
    <property type="match status" value="1"/>
</dbReference>
<dbReference type="PANTHER" id="PTHR11328:SF36">
    <property type="entry name" value="MELIBIOSE PERMEASE"/>
    <property type="match status" value="1"/>
</dbReference>
<keyword evidence="9 10" id="KW-0472">Membrane</keyword>
<sequence>MTDHISLKTKVAYGLGALGKDFGCAPIYIFLMFYFTDIAGLEAAFVGTMFLFARFIDAVTDPMMGMVVDNTKSRFGKFRPWIVIGTLVNAVVVLALFKAHLFEGTSLYVYATIAYIVWGVTYTIMDIPFWSIIPALSKSRPEREKLVVWPRIFASMAWWLVGAYGLVTVSYFGNGDQAEGFFNASLAICVVFIASAFIVFFNVKEKVNTKVHSKFTPKDVIAIIKNNDQLRILIGCVLAFQVANMMIGGFALYYFKYVVGTEGLFSEYMWAAGLSEIAGVFLLPHLASRLPRKWMWLLACTLPIISCSVLYAAGIISPQTAIFVAISGGIVKFGVGMFNVLSTVMLADVVDYGEHKTGMRSESVIFSVQTMLVKLAGALSAFMTGVGLSIIGYEANVEQSESTVTGIQFLMLGMPSILMLLSAFIYKKYYKMHEGFDEKAFEPAIKTEAQG</sequence>
<keyword evidence="3" id="KW-0813">Transport</keyword>
<feature type="transmembrane region" description="Helical" evidence="10">
    <location>
        <begin position="12"/>
        <end position="35"/>
    </location>
</feature>
<keyword evidence="6 10" id="KW-0812">Transmembrane</keyword>
<evidence type="ECO:0000256" key="5">
    <source>
        <dbReference type="ARBA" id="ARBA00022597"/>
    </source>
</evidence>
<feature type="transmembrane region" description="Helical" evidence="10">
    <location>
        <begin position="41"/>
        <end position="60"/>
    </location>
</feature>
<dbReference type="GO" id="GO:0005886">
    <property type="term" value="C:plasma membrane"/>
    <property type="evidence" value="ECO:0007669"/>
    <property type="project" value="UniProtKB-SubCell"/>
</dbReference>
<dbReference type="Pfam" id="PF13347">
    <property type="entry name" value="MFS_2"/>
    <property type="match status" value="1"/>
</dbReference>
<dbReference type="CDD" id="cd17332">
    <property type="entry name" value="MFS_MelB_like"/>
    <property type="match status" value="1"/>
</dbReference>
<feature type="transmembrane region" description="Helical" evidence="10">
    <location>
        <begin position="268"/>
        <end position="287"/>
    </location>
</feature>
<evidence type="ECO:0000256" key="2">
    <source>
        <dbReference type="ARBA" id="ARBA00009617"/>
    </source>
</evidence>
<feature type="transmembrane region" description="Helical" evidence="10">
    <location>
        <begin position="294"/>
        <end position="316"/>
    </location>
</feature>
<feature type="transmembrane region" description="Helical" evidence="10">
    <location>
        <begin position="232"/>
        <end position="256"/>
    </location>
</feature>
<keyword evidence="8 10" id="KW-1133">Transmembrane helix</keyword>
<feature type="transmembrane region" description="Helical" evidence="10">
    <location>
        <begin position="107"/>
        <end position="125"/>
    </location>
</feature>
<comment type="similarity">
    <text evidence="2">Belongs to the sodium:galactoside symporter (TC 2.A.2) family.</text>
</comment>
<dbReference type="AlphaFoldDB" id="A0A934RY79"/>
<dbReference type="PANTHER" id="PTHR11328">
    <property type="entry name" value="MAJOR FACILITATOR SUPERFAMILY DOMAIN-CONTAINING PROTEIN"/>
    <property type="match status" value="1"/>
</dbReference>
<accession>A0A934RY79</accession>
<gene>
    <name evidence="11" type="primary">melB</name>
    <name evidence="11" type="ORF">JIN87_16750</name>
</gene>
<keyword evidence="7" id="KW-0769">Symport</keyword>
<dbReference type="NCBIfam" id="NF007749">
    <property type="entry name" value="PRK10429.1"/>
    <property type="match status" value="1"/>
</dbReference>
<dbReference type="InterPro" id="IPR039672">
    <property type="entry name" value="MFS_2"/>
</dbReference>
<evidence type="ECO:0000256" key="10">
    <source>
        <dbReference type="SAM" id="Phobius"/>
    </source>
</evidence>